<evidence type="ECO:0000313" key="14">
    <source>
        <dbReference type="Proteomes" id="UP001530377"/>
    </source>
</evidence>
<feature type="domain" description="ShKT" evidence="12">
    <location>
        <begin position="154"/>
        <end position="188"/>
    </location>
</feature>
<dbReference type="Proteomes" id="UP001530377">
    <property type="component" value="Unassembled WGS sequence"/>
</dbReference>
<dbReference type="InterPro" id="IPR005123">
    <property type="entry name" value="Oxoglu/Fe-dep_dioxygenase_dom"/>
</dbReference>
<name>A0ABD3RFL8_9STRA</name>
<dbReference type="Pfam" id="PF13640">
    <property type="entry name" value="2OG-FeII_Oxy_3"/>
    <property type="match status" value="1"/>
</dbReference>
<comment type="cofactor">
    <cofactor evidence="1">
        <name>L-ascorbate</name>
        <dbReference type="ChEBI" id="CHEBI:38290"/>
    </cofactor>
</comment>
<evidence type="ECO:0000259" key="11">
    <source>
        <dbReference type="PROSITE" id="PS51471"/>
    </source>
</evidence>
<dbReference type="InterPro" id="IPR003582">
    <property type="entry name" value="ShKT_dom"/>
</dbReference>
<evidence type="ECO:0000256" key="1">
    <source>
        <dbReference type="ARBA" id="ARBA00001961"/>
    </source>
</evidence>
<dbReference type="AlphaFoldDB" id="A0ABD3RFL8"/>
<dbReference type="Gene3D" id="2.60.120.620">
    <property type="entry name" value="q2cbj1_9rhob like domain"/>
    <property type="match status" value="1"/>
</dbReference>
<dbReference type="InterPro" id="IPR045054">
    <property type="entry name" value="P4HA-like"/>
</dbReference>
<dbReference type="PANTHER" id="PTHR10869">
    <property type="entry name" value="PROLYL 4-HYDROXYLASE ALPHA SUBUNIT"/>
    <property type="match status" value="1"/>
</dbReference>
<evidence type="ECO:0000256" key="4">
    <source>
        <dbReference type="ARBA" id="ARBA00022692"/>
    </source>
</evidence>
<feature type="domain" description="Fe2OG dioxygenase" evidence="11">
    <location>
        <begin position="418"/>
        <end position="523"/>
    </location>
</feature>
<comment type="caution">
    <text evidence="13">The sequence shown here is derived from an EMBL/GenBank/DDBJ whole genome shotgun (WGS) entry which is preliminary data.</text>
</comment>
<keyword evidence="8" id="KW-0560">Oxidoreductase</keyword>
<proteinExistence type="predicted"/>
<dbReference type="InterPro" id="IPR044862">
    <property type="entry name" value="Pro_4_hyd_alph_FE2OG_OXY"/>
</dbReference>
<gene>
    <name evidence="13" type="ORF">ACHAXA_004262</name>
</gene>
<comment type="subcellular location">
    <subcellularLocation>
        <location evidence="3">Endomembrane system</location>
    </subcellularLocation>
    <subcellularLocation>
        <location evidence="2">Membrane</location>
        <topology evidence="2">Single-pass membrane protein</topology>
    </subcellularLocation>
</comment>
<keyword evidence="6" id="KW-0223">Dioxygenase</keyword>
<keyword evidence="9" id="KW-0408">Iron</keyword>
<dbReference type="EMBL" id="JALLPB020000231">
    <property type="protein sequence ID" value="KAL3811835.1"/>
    <property type="molecule type" value="Genomic_DNA"/>
</dbReference>
<evidence type="ECO:0000256" key="9">
    <source>
        <dbReference type="ARBA" id="ARBA00023004"/>
    </source>
</evidence>
<sequence length="535" mass="60905">MIYKRMMTHLKKNKDKNAIVIATTAKPPIFFLAAVALLSSLVSPMDDVLCTAGPDGEEDCRAVYVERDVLDENFPLVDENDDDDDDDDNYFLSAGECVDTNDPEIDCRSLARSGECESNPGFAKYRCARSCGTCDDFDAAYNAWRDGTANTGPCTDEYRECKNWAAMGECGYNPPFMLVECQRSCMVCFEDTDQFGVHQELPPPDDEHYDETLAIIDRTIEYMKEIWTPSALNNRINYKCRNMDGECCAWAVTRCGDDHEEREYMRTNCAPACQTCHLLDRTIQCPIEEGNDPVFGPGDMNAMFERIMDDGRYNPRALSRPWSKQRVDGESDGPWIVLLENFITDEEADALIAAGHRKGYERSTDVGVENPDGTFEDDLNDGRTSTNSWCDVELCQGDPIIMPVIERIATVTSTNVNNSEHIQLLRYEPGQFYQQHHDYIEYQQGLPCGVRMLTLFLYLNDVEEGGDTRFPFLDITVQPRRRSALLWPSSLDEDPEEKDKRTEHEALPVIRGIKYGANAWIHTRNYREAEERDCT</sequence>
<evidence type="ECO:0000256" key="10">
    <source>
        <dbReference type="ARBA" id="ARBA00023136"/>
    </source>
</evidence>
<organism evidence="13 14">
    <name type="scientific">Cyclostephanos tholiformis</name>
    <dbReference type="NCBI Taxonomy" id="382380"/>
    <lineage>
        <taxon>Eukaryota</taxon>
        <taxon>Sar</taxon>
        <taxon>Stramenopiles</taxon>
        <taxon>Ochrophyta</taxon>
        <taxon>Bacillariophyta</taxon>
        <taxon>Coscinodiscophyceae</taxon>
        <taxon>Thalassiosirophycidae</taxon>
        <taxon>Stephanodiscales</taxon>
        <taxon>Stephanodiscaceae</taxon>
        <taxon>Cyclostephanos</taxon>
    </lineage>
</organism>
<evidence type="ECO:0000259" key="12">
    <source>
        <dbReference type="PROSITE" id="PS51670"/>
    </source>
</evidence>
<keyword evidence="10" id="KW-0472">Membrane</keyword>
<evidence type="ECO:0000256" key="6">
    <source>
        <dbReference type="ARBA" id="ARBA00022964"/>
    </source>
</evidence>
<evidence type="ECO:0000256" key="2">
    <source>
        <dbReference type="ARBA" id="ARBA00004167"/>
    </source>
</evidence>
<dbReference type="PROSITE" id="PS51670">
    <property type="entry name" value="SHKT"/>
    <property type="match status" value="2"/>
</dbReference>
<keyword evidence="4" id="KW-0812">Transmembrane</keyword>
<dbReference type="GO" id="GO:0012505">
    <property type="term" value="C:endomembrane system"/>
    <property type="evidence" value="ECO:0007669"/>
    <property type="project" value="UniProtKB-SubCell"/>
</dbReference>
<evidence type="ECO:0000256" key="7">
    <source>
        <dbReference type="ARBA" id="ARBA00022989"/>
    </source>
</evidence>
<dbReference type="GO" id="GO:0051213">
    <property type="term" value="F:dioxygenase activity"/>
    <property type="evidence" value="ECO:0007669"/>
    <property type="project" value="UniProtKB-KW"/>
</dbReference>
<keyword evidence="14" id="KW-1185">Reference proteome</keyword>
<dbReference type="SMART" id="SM00702">
    <property type="entry name" value="P4Hc"/>
    <property type="match status" value="1"/>
</dbReference>
<dbReference type="Pfam" id="PF01549">
    <property type="entry name" value="ShK"/>
    <property type="match status" value="3"/>
</dbReference>
<protein>
    <recommendedName>
        <fullName evidence="15">Procollagen-proline 4-dioxygenase</fullName>
    </recommendedName>
</protein>
<dbReference type="SMART" id="SM00254">
    <property type="entry name" value="ShKT"/>
    <property type="match status" value="3"/>
</dbReference>
<evidence type="ECO:0008006" key="15">
    <source>
        <dbReference type="Google" id="ProtNLM"/>
    </source>
</evidence>
<dbReference type="InterPro" id="IPR006620">
    <property type="entry name" value="Pro_4_hyd_alph"/>
</dbReference>
<evidence type="ECO:0000256" key="5">
    <source>
        <dbReference type="ARBA" id="ARBA00022723"/>
    </source>
</evidence>
<evidence type="ECO:0000313" key="13">
    <source>
        <dbReference type="EMBL" id="KAL3811835.1"/>
    </source>
</evidence>
<reference evidence="13 14" key="1">
    <citation type="submission" date="2024-10" db="EMBL/GenBank/DDBJ databases">
        <title>Updated reference genomes for cyclostephanoid diatoms.</title>
        <authorList>
            <person name="Roberts W.R."/>
            <person name="Alverson A.J."/>
        </authorList>
    </citation>
    <scope>NUCLEOTIDE SEQUENCE [LARGE SCALE GENOMIC DNA]</scope>
    <source>
        <strain evidence="13 14">AJA228-03</strain>
    </source>
</reference>
<dbReference type="GO" id="GO:0016020">
    <property type="term" value="C:membrane"/>
    <property type="evidence" value="ECO:0007669"/>
    <property type="project" value="UniProtKB-SubCell"/>
</dbReference>
<evidence type="ECO:0000256" key="8">
    <source>
        <dbReference type="ARBA" id="ARBA00023002"/>
    </source>
</evidence>
<dbReference type="GO" id="GO:0046872">
    <property type="term" value="F:metal ion binding"/>
    <property type="evidence" value="ECO:0007669"/>
    <property type="project" value="UniProtKB-KW"/>
</dbReference>
<keyword evidence="5" id="KW-0479">Metal-binding</keyword>
<dbReference type="PANTHER" id="PTHR10869:SF235">
    <property type="entry name" value="PROCOLLAGEN-PROLINE 4-DIOXYGENASE"/>
    <property type="match status" value="1"/>
</dbReference>
<accession>A0ABD3RFL8</accession>
<dbReference type="FunFam" id="2.60.120.620:FF:000031">
    <property type="entry name" value="Predicted protein"/>
    <property type="match status" value="1"/>
</dbReference>
<dbReference type="PROSITE" id="PS51471">
    <property type="entry name" value="FE2OG_OXY"/>
    <property type="match status" value="1"/>
</dbReference>
<keyword evidence="7" id="KW-1133">Transmembrane helix</keyword>
<feature type="domain" description="ShKT" evidence="12">
    <location>
        <begin position="97"/>
        <end position="134"/>
    </location>
</feature>
<evidence type="ECO:0000256" key="3">
    <source>
        <dbReference type="ARBA" id="ARBA00004308"/>
    </source>
</evidence>